<comment type="caution">
    <text evidence="5">The sequence shown here is derived from an EMBL/GenBank/DDBJ whole genome shotgun (WGS) entry which is preliminary data.</text>
</comment>
<keyword evidence="2" id="KW-0378">Hydrolase</keyword>
<evidence type="ECO:0000313" key="3">
    <source>
        <dbReference type="EMBL" id="EBM5892637.1"/>
    </source>
</evidence>
<gene>
    <name evidence="4" type="ORF">D1D77_22040</name>
    <name evidence="3" type="ORF">D1E52_15510</name>
    <name evidence="5" type="ORF">D3F83_12045</name>
</gene>
<evidence type="ECO:0000313" key="5">
    <source>
        <dbReference type="EMBL" id="EBO7980192.1"/>
    </source>
</evidence>
<protein>
    <submittedName>
        <fullName evidence="5">Uncharacterized protein</fullName>
    </submittedName>
</protein>
<sequence>MSIGIDITPSCDTPDLQDYSDVLVNHGVGITCLNYHGRGTLAGLITPPRLLRMLEMTAHENSIPVHHPHRIPSGTGVTALVTFLAGTPQVAAAKASAFC</sequence>
<dbReference type="InterPro" id="IPR008007">
    <property type="entry name" value="Peptidase_M42"/>
</dbReference>
<dbReference type="EMBL" id="AAGDBY010000012">
    <property type="protein sequence ID" value="EBM5892637.1"/>
    <property type="molecule type" value="Genomic_DNA"/>
</dbReference>
<dbReference type="Gene3D" id="3.40.630.10">
    <property type="entry name" value="Zn peptidases"/>
    <property type="match status" value="1"/>
</dbReference>
<dbReference type="Pfam" id="PF05343">
    <property type="entry name" value="Peptidase_M42"/>
    <property type="match status" value="1"/>
</dbReference>
<dbReference type="GO" id="GO:0046872">
    <property type="term" value="F:metal ion binding"/>
    <property type="evidence" value="ECO:0007669"/>
    <property type="project" value="UniProtKB-KW"/>
</dbReference>
<evidence type="ECO:0000256" key="2">
    <source>
        <dbReference type="ARBA" id="ARBA00022801"/>
    </source>
</evidence>
<dbReference type="AlphaFoldDB" id="A0A5U1Q3I0"/>
<keyword evidence="1" id="KW-0479">Metal-binding</keyword>
<proteinExistence type="predicted"/>
<evidence type="ECO:0000256" key="1">
    <source>
        <dbReference type="ARBA" id="ARBA00022723"/>
    </source>
</evidence>
<evidence type="ECO:0000313" key="4">
    <source>
        <dbReference type="EMBL" id="EBN8302211.1"/>
    </source>
</evidence>
<accession>A0A5U1Q3I0</accession>
<organism evidence="5">
    <name type="scientific">Salmonella enterica</name>
    <name type="common">Salmonella choleraesuis</name>
    <dbReference type="NCBI Taxonomy" id="28901"/>
    <lineage>
        <taxon>Bacteria</taxon>
        <taxon>Pseudomonadati</taxon>
        <taxon>Pseudomonadota</taxon>
        <taxon>Gammaproteobacteria</taxon>
        <taxon>Enterobacterales</taxon>
        <taxon>Enterobacteriaceae</taxon>
        <taxon>Salmonella</taxon>
    </lineage>
</organism>
<dbReference type="EMBL" id="AAGGXD010000066">
    <property type="protein sequence ID" value="EBN8302211.1"/>
    <property type="molecule type" value="Genomic_DNA"/>
</dbReference>
<reference evidence="5" key="2">
    <citation type="submission" date="2018-09" db="EMBL/GenBank/DDBJ databases">
        <authorList>
            <consortium name="Veterinary Laboratory Investigation and Response Network"/>
        </authorList>
    </citation>
    <scope>NUCLEOTIDE SEQUENCE</scope>
    <source>
        <strain evidence="5">SAL-18-VL-SD-NC-0003</strain>
    </source>
</reference>
<name>A0A5U1Q3I0_SALER</name>
<dbReference type="GO" id="GO:0016787">
    <property type="term" value="F:hydrolase activity"/>
    <property type="evidence" value="ECO:0007669"/>
    <property type="project" value="UniProtKB-KW"/>
</dbReference>
<reference evidence="3" key="1">
    <citation type="submission" date="2018-08" db="EMBL/GenBank/DDBJ databases">
        <authorList>
            <consortium name="PulseNet: The National Subtyping Network for Foodborne Disease Surveillance"/>
            <person name="Tarr C.L."/>
            <person name="Trees E."/>
            <person name="Katz L.S."/>
            <person name="Carleton-Romer H.A."/>
            <person name="Stroika S."/>
            <person name="Kucerova Z."/>
            <person name="Roache K.F."/>
            <person name="Sabol A.L."/>
            <person name="Besser J."/>
            <person name="Gerner-Smidt P."/>
        </authorList>
    </citation>
    <scope>NUCLEOTIDE SEQUENCE</scope>
    <source>
        <strain evidence="3">PNUSAS049162</strain>
        <strain evidence="4">PNUSAS050161</strain>
    </source>
</reference>
<dbReference type="EMBL" id="AAGJQW010000008">
    <property type="protein sequence ID" value="EBO7980192.1"/>
    <property type="molecule type" value="Genomic_DNA"/>
</dbReference>